<proteinExistence type="predicted"/>
<evidence type="ECO:0000313" key="1">
    <source>
        <dbReference type="EMBL" id="KKK65455.1"/>
    </source>
</evidence>
<evidence type="ECO:0008006" key="2">
    <source>
        <dbReference type="Google" id="ProtNLM"/>
    </source>
</evidence>
<dbReference type="AlphaFoldDB" id="A0A0F8XW27"/>
<sequence>MAVTDALPIPRKNVVYHIGFPILDADGDLVSGATGLDSEVSINSGGFADVTAEAVEEATSSGMYELSLTAAEMNGDLIMVIVKTGTAGAKTTPIVMYPEEAGDIRVNVTEWLDTTPNALVSGRVDISAGAIAANVITAASINAAAITSAKFGAGAINATVIATGAIDADALASDAVTEIRSLVNDTADAGGSSTTVVDAARTEADDVWNGSWILFTSGAVANQVRLITDFDAASDTITFAPAATASIG</sequence>
<organism evidence="1">
    <name type="scientific">marine sediment metagenome</name>
    <dbReference type="NCBI Taxonomy" id="412755"/>
    <lineage>
        <taxon>unclassified sequences</taxon>
        <taxon>metagenomes</taxon>
        <taxon>ecological metagenomes</taxon>
    </lineage>
</organism>
<gene>
    <name evidence="1" type="ORF">LCGC14_2973950</name>
</gene>
<comment type="caution">
    <text evidence="1">The sequence shown here is derived from an EMBL/GenBank/DDBJ whole genome shotgun (WGS) entry which is preliminary data.</text>
</comment>
<accession>A0A0F8XW27</accession>
<name>A0A0F8XW27_9ZZZZ</name>
<protein>
    <recommendedName>
        <fullName evidence="2">Tail protein</fullName>
    </recommendedName>
</protein>
<dbReference type="EMBL" id="LAZR01060547">
    <property type="protein sequence ID" value="KKK65455.1"/>
    <property type="molecule type" value="Genomic_DNA"/>
</dbReference>
<reference evidence="1" key="1">
    <citation type="journal article" date="2015" name="Nature">
        <title>Complex archaea that bridge the gap between prokaryotes and eukaryotes.</title>
        <authorList>
            <person name="Spang A."/>
            <person name="Saw J.H."/>
            <person name="Jorgensen S.L."/>
            <person name="Zaremba-Niedzwiedzka K."/>
            <person name="Martijn J."/>
            <person name="Lind A.E."/>
            <person name="van Eijk R."/>
            <person name="Schleper C."/>
            <person name="Guy L."/>
            <person name="Ettema T.J."/>
        </authorList>
    </citation>
    <scope>NUCLEOTIDE SEQUENCE</scope>
</reference>
<feature type="non-terminal residue" evidence="1">
    <location>
        <position position="248"/>
    </location>
</feature>